<dbReference type="EMBL" id="JBHSBU010000001">
    <property type="protein sequence ID" value="MFC4158298.1"/>
    <property type="molecule type" value="Genomic_DNA"/>
</dbReference>
<sequence>MFKFITTDLKVNGKMDSDGANKAGYLQATAVLLAVVFAGVGVILGGIAGILAVLR</sequence>
<protein>
    <submittedName>
        <fullName evidence="2">Uncharacterized protein</fullName>
    </submittedName>
</protein>
<accession>A0ABV8MJK2</accession>
<gene>
    <name evidence="2" type="ORF">ACFOW7_02885</name>
</gene>
<organism evidence="2 3">
    <name type="scientific">Chitinimonas lacunae</name>
    <dbReference type="NCBI Taxonomy" id="1963018"/>
    <lineage>
        <taxon>Bacteria</taxon>
        <taxon>Pseudomonadati</taxon>
        <taxon>Pseudomonadota</taxon>
        <taxon>Betaproteobacteria</taxon>
        <taxon>Neisseriales</taxon>
        <taxon>Chitinibacteraceae</taxon>
        <taxon>Chitinimonas</taxon>
    </lineage>
</organism>
<proteinExistence type="predicted"/>
<name>A0ABV8MJK2_9NEIS</name>
<keyword evidence="1" id="KW-0812">Transmembrane</keyword>
<comment type="caution">
    <text evidence="2">The sequence shown here is derived from an EMBL/GenBank/DDBJ whole genome shotgun (WGS) entry which is preliminary data.</text>
</comment>
<dbReference type="RefSeq" id="WP_378160817.1">
    <property type="nucleotide sequence ID" value="NZ_JBHSBU010000001.1"/>
</dbReference>
<evidence type="ECO:0000256" key="1">
    <source>
        <dbReference type="SAM" id="Phobius"/>
    </source>
</evidence>
<dbReference type="Proteomes" id="UP001595791">
    <property type="component" value="Unassembled WGS sequence"/>
</dbReference>
<keyword evidence="1" id="KW-1133">Transmembrane helix</keyword>
<reference evidence="3" key="1">
    <citation type="journal article" date="2019" name="Int. J. Syst. Evol. Microbiol.">
        <title>The Global Catalogue of Microorganisms (GCM) 10K type strain sequencing project: providing services to taxonomists for standard genome sequencing and annotation.</title>
        <authorList>
            <consortium name="The Broad Institute Genomics Platform"/>
            <consortium name="The Broad Institute Genome Sequencing Center for Infectious Disease"/>
            <person name="Wu L."/>
            <person name="Ma J."/>
        </authorList>
    </citation>
    <scope>NUCLEOTIDE SEQUENCE [LARGE SCALE GENOMIC DNA]</scope>
    <source>
        <strain evidence="3">LMG 29894</strain>
    </source>
</reference>
<feature type="transmembrane region" description="Helical" evidence="1">
    <location>
        <begin position="25"/>
        <end position="54"/>
    </location>
</feature>
<keyword evidence="3" id="KW-1185">Reference proteome</keyword>
<evidence type="ECO:0000313" key="3">
    <source>
        <dbReference type="Proteomes" id="UP001595791"/>
    </source>
</evidence>
<keyword evidence="1" id="KW-0472">Membrane</keyword>
<evidence type="ECO:0000313" key="2">
    <source>
        <dbReference type="EMBL" id="MFC4158298.1"/>
    </source>
</evidence>